<reference evidence="4" key="1">
    <citation type="submission" date="2022-03" db="EMBL/GenBank/DDBJ databases">
        <authorList>
            <person name="Vrbovska V."/>
            <person name="Kovarovic V."/>
            <person name="Botka T."/>
            <person name="Pantucek R."/>
        </authorList>
    </citation>
    <scope>NUCLEOTIDE SEQUENCE</scope>
    <source>
        <strain evidence="4">CCM 2609</strain>
    </source>
</reference>
<evidence type="ECO:0000256" key="2">
    <source>
        <dbReference type="SAM" id="SignalP"/>
    </source>
</evidence>
<keyword evidence="1" id="KW-0472">Membrane</keyword>
<name>A0ABY3ZT34_9STAP</name>
<feature type="transmembrane region" description="Helical" evidence="1">
    <location>
        <begin position="207"/>
        <end position="226"/>
    </location>
</feature>
<gene>
    <name evidence="4" type="ORF">MRZ06_07775</name>
</gene>
<dbReference type="EMBL" id="CP094348">
    <property type="protein sequence ID" value="UOB19932.1"/>
    <property type="molecule type" value="Genomic_DNA"/>
</dbReference>
<reference evidence="4" key="2">
    <citation type="submission" date="2022-04" db="EMBL/GenBank/DDBJ databases">
        <title>Antimicrobial genetic elements in methicillin-resistant Macrococcus armenti.</title>
        <authorList>
            <person name="Keller J.E."/>
            <person name="Schwendener S."/>
            <person name="Pantucek R."/>
            <person name="Perreten V."/>
        </authorList>
    </citation>
    <scope>NUCLEOTIDE SEQUENCE</scope>
    <source>
        <strain evidence="4">CCM 2609</strain>
    </source>
</reference>
<feature type="chain" id="PRO_5046486071" evidence="2">
    <location>
        <begin position="23"/>
        <end position="282"/>
    </location>
</feature>
<dbReference type="PANTHER" id="PTHR30373">
    <property type="entry name" value="UPF0603 PROTEIN YGCG"/>
    <property type="match status" value="1"/>
</dbReference>
<keyword evidence="2" id="KW-0732">Signal</keyword>
<evidence type="ECO:0000256" key="1">
    <source>
        <dbReference type="SAM" id="Phobius"/>
    </source>
</evidence>
<proteinExistence type="predicted"/>
<feature type="signal peptide" evidence="2">
    <location>
        <begin position="1"/>
        <end position="22"/>
    </location>
</feature>
<dbReference type="PANTHER" id="PTHR30373:SF2">
    <property type="entry name" value="UPF0603 PROTEIN YGCG"/>
    <property type="match status" value="1"/>
</dbReference>
<keyword evidence="1" id="KW-0812">Transmembrane</keyword>
<protein>
    <submittedName>
        <fullName evidence="4">TPM domain-containing protein</fullName>
    </submittedName>
</protein>
<sequence length="282" mass="30211">MKRFAILFVSVLIFFIALPVSAAEPLPKLEQPRFVQDHIGIFSESEKQSLNQKGETLHSGTTAEILLMTMPSIGQEVKSDYALRAGREYGVGNKEKNNGIVILLNLDNNNEHNNRGIEVMVGPGLQGVLNDAKVGRLIDTYAMPDIQKAMQSDPNAGNRTSKQYYAQSMSKLYDAIFTEISKSYGFDGEKYTRDTPLETEDDSYENISVFEIIIALFFLILIFSMFSNGGRGGGGGGGRASGPIVFFPTGGGFSSGGFSDGGFSGGSFGGGGFDGGGAGRSF</sequence>
<organism evidence="4 5">
    <name type="scientific">Macrococcus armenti</name>
    <dbReference type="NCBI Taxonomy" id="2875764"/>
    <lineage>
        <taxon>Bacteria</taxon>
        <taxon>Bacillati</taxon>
        <taxon>Bacillota</taxon>
        <taxon>Bacilli</taxon>
        <taxon>Bacillales</taxon>
        <taxon>Staphylococcaceae</taxon>
        <taxon>Macrococcus</taxon>
    </lineage>
</organism>
<keyword evidence="1" id="KW-1133">Transmembrane helix</keyword>
<dbReference type="RefSeq" id="WP_243365289.1">
    <property type="nucleotide sequence ID" value="NZ_CP094348.1"/>
</dbReference>
<dbReference type="Gene3D" id="3.10.310.50">
    <property type="match status" value="1"/>
</dbReference>
<dbReference type="InterPro" id="IPR007621">
    <property type="entry name" value="TPM_dom"/>
</dbReference>
<accession>A0ABY3ZT34</accession>
<evidence type="ECO:0000313" key="4">
    <source>
        <dbReference type="EMBL" id="UOB19932.1"/>
    </source>
</evidence>
<dbReference type="Pfam" id="PF04536">
    <property type="entry name" value="TPM_phosphatase"/>
    <property type="match status" value="1"/>
</dbReference>
<evidence type="ECO:0000259" key="3">
    <source>
        <dbReference type="Pfam" id="PF04536"/>
    </source>
</evidence>
<keyword evidence="5" id="KW-1185">Reference proteome</keyword>
<evidence type="ECO:0000313" key="5">
    <source>
        <dbReference type="Proteomes" id="UP000830343"/>
    </source>
</evidence>
<feature type="domain" description="TPM" evidence="3">
    <location>
        <begin position="35"/>
        <end position="148"/>
    </location>
</feature>
<dbReference type="Proteomes" id="UP000830343">
    <property type="component" value="Chromosome"/>
</dbReference>